<sequence>MPCPYPARSAQAVPQTRVTPVGVIKSLHMMSGVLGPPPPKSPTRGGGAPSASGPSSGTHKLQSAGMGCRERYG</sequence>
<evidence type="ECO:0000313" key="3">
    <source>
        <dbReference type="Proteomes" id="UP000604046"/>
    </source>
</evidence>
<dbReference type="AlphaFoldDB" id="A0A812QZZ9"/>
<keyword evidence="3" id="KW-1185">Reference proteome</keyword>
<gene>
    <name evidence="2" type="ORF">SNAT2548_LOCUS22427</name>
</gene>
<proteinExistence type="predicted"/>
<dbReference type="Proteomes" id="UP000604046">
    <property type="component" value="Unassembled WGS sequence"/>
</dbReference>
<evidence type="ECO:0000313" key="2">
    <source>
        <dbReference type="EMBL" id="CAE7412380.1"/>
    </source>
</evidence>
<feature type="region of interest" description="Disordered" evidence="1">
    <location>
        <begin position="29"/>
        <end position="73"/>
    </location>
</feature>
<comment type="caution">
    <text evidence="2">The sequence shown here is derived from an EMBL/GenBank/DDBJ whole genome shotgun (WGS) entry which is preliminary data.</text>
</comment>
<accession>A0A812QZZ9</accession>
<name>A0A812QZZ9_9DINO</name>
<organism evidence="2 3">
    <name type="scientific">Symbiodinium natans</name>
    <dbReference type="NCBI Taxonomy" id="878477"/>
    <lineage>
        <taxon>Eukaryota</taxon>
        <taxon>Sar</taxon>
        <taxon>Alveolata</taxon>
        <taxon>Dinophyceae</taxon>
        <taxon>Suessiales</taxon>
        <taxon>Symbiodiniaceae</taxon>
        <taxon>Symbiodinium</taxon>
    </lineage>
</organism>
<reference evidence="2" key="1">
    <citation type="submission" date="2021-02" db="EMBL/GenBank/DDBJ databases">
        <authorList>
            <person name="Dougan E. K."/>
            <person name="Rhodes N."/>
            <person name="Thang M."/>
            <person name="Chan C."/>
        </authorList>
    </citation>
    <scope>NUCLEOTIDE SEQUENCE</scope>
</reference>
<evidence type="ECO:0000256" key="1">
    <source>
        <dbReference type="SAM" id="MobiDB-lite"/>
    </source>
</evidence>
<protein>
    <submittedName>
        <fullName evidence="2">Uncharacterized protein</fullName>
    </submittedName>
</protein>
<dbReference type="EMBL" id="CAJNDS010002289">
    <property type="protein sequence ID" value="CAE7412380.1"/>
    <property type="molecule type" value="Genomic_DNA"/>
</dbReference>